<dbReference type="AlphaFoldDB" id="A0A2A4GV13"/>
<keyword evidence="1" id="KW-0175">Coiled coil</keyword>
<dbReference type="EMBL" id="MWUU01000019">
    <property type="protein sequence ID" value="PCF54081.1"/>
    <property type="molecule type" value="Genomic_DNA"/>
</dbReference>
<organism evidence="2 3">
    <name type="scientific">Staphylococcus delphini</name>
    <dbReference type="NCBI Taxonomy" id="53344"/>
    <lineage>
        <taxon>Bacteria</taxon>
        <taxon>Bacillati</taxon>
        <taxon>Bacillota</taxon>
        <taxon>Bacilli</taxon>
        <taxon>Bacillales</taxon>
        <taxon>Staphylococcaceae</taxon>
        <taxon>Staphylococcus</taxon>
        <taxon>Staphylococcus intermedius group</taxon>
    </lineage>
</organism>
<evidence type="ECO:0000313" key="2">
    <source>
        <dbReference type="EMBL" id="PCF54081.1"/>
    </source>
</evidence>
<name>A0A2A4GV13_9STAP</name>
<dbReference type="Proteomes" id="UP000218335">
    <property type="component" value="Unassembled WGS sequence"/>
</dbReference>
<gene>
    <name evidence="2" type="ORF">B5C08_11485</name>
</gene>
<evidence type="ECO:0000256" key="1">
    <source>
        <dbReference type="SAM" id="Coils"/>
    </source>
</evidence>
<reference evidence="2 3" key="1">
    <citation type="journal article" date="2017" name="PLoS ONE">
        <title>Development of a real-time PCR for detection of Staphylococcus pseudintermedius using a novel automated comparison of whole-genome sequences.</title>
        <authorList>
            <person name="Verstappen K.M."/>
            <person name="Huijbregts L."/>
            <person name="Spaninks M."/>
            <person name="Wagenaar J.A."/>
            <person name="Fluit A.C."/>
            <person name="Duim B."/>
        </authorList>
    </citation>
    <scope>NUCLEOTIDE SEQUENCE [LARGE SCALE GENOMIC DNA]</scope>
    <source>
        <strain evidence="2 3">215070706401-1</strain>
    </source>
</reference>
<evidence type="ECO:0000313" key="3">
    <source>
        <dbReference type="Proteomes" id="UP000218335"/>
    </source>
</evidence>
<protein>
    <submittedName>
        <fullName evidence="2">Uncharacterized protein</fullName>
    </submittedName>
</protein>
<feature type="coiled-coil region" evidence="1">
    <location>
        <begin position="14"/>
        <end position="69"/>
    </location>
</feature>
<dbReference type="RefSeq" id="WP_096593853.1">
    <property type="nucleotide sequence ID" value="NZ_MWUU01000019.1"/>
</dbReference>
<proteinExistence type="predicted"/>
<accession>A0A2A4GV13</accession>
<sequence length="72" mass="8649">MKNKGVIIVSYAELQRLILAEYQLERENEELKERLKTLESLYRFQSKEVERLKEVLDSCTLENDEEEELLDD</sequence>
<comment type="caution">
    <text evidence="2">The sequence shown here is derived from an EMBL/GenBank/DDBJ whole genome shotgun (WGS) entry which is preliminary data.</text>
</comment>